<keyword evidence="2" id="KW-1185">Reference proteome</keyword>
<comment type="caution">
    <text evidence="1">The sequence shown here is derived from an EMBL/GenBank/DDBJ whole genome shotgun (WGS) entry which is preliminary data.</text>
</comment>
<evidence type="ECO:0000313" key="1">
    <source>
        <dbReference type="EMBL" id="EFB74660.1"/>
    </source>
</evidence>
<name>D1PRL3_9FIRM</name>
<dbReference type="HOGENOM" id="CLU_3297520_0_0_9"/>
<accession>D1PRL3</accession>
<dbReference type="STRING" id="411471.SUBVAR_07042"/>
<reference evidence="1" key="1">
    <citation type="submission" date="2009-12" db="EMBL/GenBank/DDBJ databases">
        <authorList>
            <person name="Weinstock G."/>
            <person name="Sodergren E."/>
            <person name="Clifton S."/>
            <person name="Fulton L."/>
            <person name="Fulton B."/>
            <person name="Courtney L."/>
            <person name="Fronick C."/>
            <person name="Harrison M."/>
            <person name="Strong C."/>
            <person name="Farmer C."/>
            <person name="Delahaunty K."/>
            <person name="Markovic C."/>
            <person name="Hall O."/>
            <person name="Minx P."/>
            <person name="Tomlinson C."/>
            <person name="Mitreva M."/>
            <person name="Nelson J."/>
            <person name="Hou S."/>
            <person name="Wollam A."/>
            <person name="Pepin K.H."/>
            <person name="Johnson M."/>
            <person name="Bhonagiri V."/>
            <person name="Nash W.E."/>
            <person name="Warren W."/>
            <person name="Chinwalla A."/>
            <person name="Mardis E.R."/>
            <person name="Wilson R.K."/>
        </authorList>
    </citation>
    <scope>NUCLEOTIDE SEQUENCE [LARGE SCALE GENOMIC DNA]</scope>
    <source>
        <strain evidence="1">DSM 15176</strain>
    </source>
</reference>
<proteinExistence type="predicted"/>
<sequence length="40" mass="4874">MLPKMIKCVKKRAERAKNARLFTFFSRTRETYFTIRGYTL</sequence>
<evidence type="ECO:0000313" key="2">
    <source>
        <dbReference type="Proteomes" id="UP000003438"/>
    </source>
</evidence>
<dbReference type="EMBL" id="ACBY02000062">
    <property type="protein sequence ID" value="EFB74660.1"/>
    <property type="molecule type" value="Genomic_DNA"/>
</dbReference>
<protein>
    <submittedName>
        <fullName evidence="1">Uncharacterized protein</fullName>
    </submittedName>
</protein>
<dbReference type="Proteomes" id="UP000003438">
    <property type="component" value="Unassembled WGS sequence"/>
</dbReference>
<organism evidence="1 2">
    <name type="scientific">Subdoligranulum variabile DSM 15176</name>
    <dbReference type="NCBI Taxonomy" id="411471"/>
    <lineage>
        <taxon>Bacteria</taxon>
        <taxon>Bacillati</taxon>
        <taxon>Bacillota</taxon>
        <taxon>Clostridia</taxon>
        <taxon>Eubacteriales</taxon>
        <taxon>Oscillospiraceae</taxon>
        <taxon>Subdoligranulum</taxon>
    </lineage>
</organism>
<gene>
    <name evidence="1" type="ORF">SUBVAR_07042</name>
</gene>
<dbReference type="AlphaFoldDB" id="D1PRL3"/>